<dbReference type="AlphaFoldDB" id="A0A699IDR8"/>
<feature type="compositionally biased region" description="Acidic residues" evidence="1">
    <location>
        <begin position="623"/>
        <end position="682"/>
    </location>
</feature>
<protein>
    <submittedName>
        <fullName evidence="2">Uncharacterized mitochondrial protein AtMg00810-like</fullName>
    </submittedName>
</protein>
<reference evidence="2" key="1">
    <citation type="journal article" date="2019" name="Sci. Rep.">
        <title>Draft genome of Tanacetum cinerariifolium, the natural source of mosquito coil.</title>
        <authorList>
            <person name="Yamashiro T."/>
            <person name="Shiraishi A."/>
            <person name="Satake H."/>
            <person name="Nakayama K."/>
        </authorList>
    </citation>
    <scope>NUCLEOTIDE SEQUENCE</scope>
</reference>
<dbReference type="PANTHER" id="PTHR11439">
    <property type="entry name" value="GAG-POL-RELATED RETROTRANSPOSON"/>
    <property type="match status" value="1"/>
</dbReference>
<gene>
    <name evidence="2" type="ORF">Tci_529358</name>
</gene>
<name>A0A699IDR8_TANCI</name>
<evidence type="ECO:0000313" key="2">
    <source>
        <dbReference type="EMBL" id="GEZ57385.1"/>
    </source>
</evidence>
<feature type="region of interest" description="Disordered" evidence="1">
    <location>
        <begin position="525"/>
        <end position="566"/>
    </location>
</feature>
<feature type="region of interest" description="Disordered" evidence="1">
    <location>
        <begin position="599"/>
        <end position="682"/>
    </location>
</feature>
<dbReference type="EMBL" id="BKCJ010295575">
    <property type="protein sequence ID" value="GEZ57385.1"/>
    <property type="molecule type" value="Genomic_DNA"/>
</dbReference>
<proteinExistence type="predicted"/>
<comment type="caution">
    <text evidence="2">The sequence shown here is derived from an EMBL/GenBank/DDBJ whole genome shotgun (WGS) entry which is preliminary data.</text>
</comment>
<accession>A0A699IDR8</accession>
<feature type="compositionally biased region" description="Low complexity" evidence="1">
    <location>
        <begin position="557"/>
        <end position="566"/>
    </location>
</feature>
<dbReference type="PANTHER" id="PTHR11439:SF483">
    <property type="entry name" value="PEPTIDE SYNTHASE GLIP-LIKE, PUTATIVE (AFU_ORTHOLOGUE AFUA_3G12920)-RELATED"/>
    <property type="match status" value="1"/>
</dbReference>
<dbReference type="CDD" id="cd09272">
    <property type="entry name" value="RNase_HI_RT_Ty1"/>
    <property type="match status" value="1"/>
</dbReference>
<sequence>MSEMIRCSRRSSWNSDAYKEYYVVATGATPPKTKASIRKTKSSFDTTVTPPPIAAAGTRMFTSAKGKQPATTSKAKSLTALSEVAMTEAQQLKLATKRSMHQTHISQASGSGADEGTGLQISQSPRDIFINQSKYALESLQKYGFESCDLVDTSMVEKSKLDKDKEGKAVDPSHYRGMIGTLLYLTASRPDLQFAICMCARYQARPTKKHVHAVKRIFRYLRVTVHQGLWYPKDCSVALTAFADANHVGCQDTRRSTSGSVQFLGERLISWSSKRQKSVAISGTKAEYITLSGCCAQILWMRSQLSDYGLGFKKITMHGLLSDHAKACVYFATQPVLSIFQRTMDTTIEQQAAMDEALVPHAQRLRIGRSNFRLLSDIKSKESTMQLVYDATTTVHHHAIRFKMDNKKHIVNLESFRDMLHICSRVHGQSFAEPSFEEEILAFIRFLGHSAAIKMLTDVEHKNTKKSNEMYYPRFTKVIIHHFMSKDSSIPRRNKSGALLPIELTNDEIRNSNAYKEYYAIATGAAPPSPKASARRTRSSFDTSITPPTAAVSPRMTASAKGKQTAKASKAKSLSALSEVAMTEVQQLKLVTKRSMQQTHISQASGFGADEGTSSIPGIPDAPTDEFEEELSWNSTDDEGADDEEKDGDDVEEDEGDDDQEGNGDDDDEDDDGEKGDDDDAD</sequence>
<organism evidence="2">
    <name type="scientific">Tanacetum cinerariifolium</name>
    <name type="common">Dalmatian daisy</name>
    <name type="synonym">Chrysanthemum cinerariifolium</name>
    <dbReference type="NCBI Taxonomy" id="118510"/>
    <lineage>
        <taxon>Eukaryota</taxon>
        <taxon>Viridiplantae</taxon>
        <taxon>Streptophyta</taxon>
        <taxon>Embryophyta</taxon>
        <taxon>Tracheophyta</taxon>
        <taxon>Spermatophyta</taxon>
        <taxon>Magnoliopsida</taxon>
        <taxon>eudicotyledons</taxon>
        <taxon>Gunneridae</taxon>
        <taxon>Pentapetalae</taxon>
        <taxon>asterids</taxon>
        <taxon>campanulids</taxon>
        <taxon>Asterales</taxon>
        <taxon>Asteraceae</taxon>
        <taxon>Asteroideae</taxon>
        <taxon>Anthemideae</taxon>
        <taxon>Anthemidinae</taxon>
        <taxon>Tanacetum</taxon>
    </lineage>
</organism>
<evidence type="ECO:0000256" key="1">
    <source>
        <dbReference type="SAM" id="MobiDB-lite"/>
    </source>
</evidence>